<dbReference type="SUPFAM" id="SSF81901">
    <property type="entry name" value="HCP-like"/>
    <property type="match status" value="5"/>
</dbReference>
<proteinExistence type="predicted"/>
<accession>A0A6H9SRE5</accession>
<dbReference type="Gene3D" id="1.25.40.10">
    <property type="entry name" value="Tetratricopeptide repeat domain"/>
    <property type="match status" value="3"/>
</dbReference>
<organism evidence="1 3">
    <name type="scientific">Burkholderia latens</name>
    <dbReference type="NCBI Taxonomy" id="488446"/>
    <lineage>
        <taxon>Bacteria</taxon>
        <taxon>Pseudomonadati</taxon>
        <taxon>Pseudomonadota</taxon>
        <taxon>Betaproteobacteria</taxon>
        <taxon>Burkholderiales</taxon>
        <taxon>Burkholderiaceae</taxon>
        <taxon>Burkholderia</taxon>
        <taxon>Burkholderia cepacia complex</taxon>
    </lineage>
</organism>
<dbReference type="Proteomes" id="UP000494222">
    <property type="component" value="Unassembled WGS sequence"/>
</dbReference>
<dbReference type="EMBL" id="VZOJ01000154">
    <property type="protein sequence ID" value="KAB0631672.1"/>
    <property type="molecule type" value="Genomic_DNA"/>
</dbReference>
<sequence>MTLSGEHRQRGCVGPALKSSIGAAALMAALTVGSGSVAAPRPGSPPVAMPAIQRGVTVPVLDDTTPCVLALNARFGSIPLKDKPARMRSLCRHDAGTGNLTARALYGQMVLHGYAARPDPRRGMTILESAASDGSTVAKRALGYLYYDGVVRPRDVEAARAWFVSAARDGDAASANQLGGMSADGDGQPADDVAAYRYFVMAADGGSPAGATNAGKFALAGRGAARDPGVAAAWLSRAAAAGEPNGQFLLGLMLVRGDGVPRDVGEGAKWLRAAADQNHTEAQAVLANLYLAGIGMPQDARRGFSLMSTAAVAGSPYAQRRLGDLYGSGTGVPRDAATARDWYRKAALAGDAQARYALANLYLFGRGGPVDKEAARGWMQGAADAGLAVAQNDLGAMLQNGLGTQPNPAAAKPWFEKADAQGNGAAAANLSRYAARGIDEPVDMRKAFRLAKRGADRGDGSAALMAAGMAWRGEGTNVDRTQAMHWFRFAADRGNVEAARWVGYQYLSGTAGVSRDEQTGLRYLAQAADAGDHAAGVAVGFYLNEHHMSFAGRTGLQWLEDLANRKIPAAYSVLGTVYWRTQPAIAFDWFTRGAMLGDAGSQAMLCSMYLDGNGTPRNPADAARWCRVAAAGNNIGAMRVLASVDSGFVAANERAYWQWRLADRGEATYQSALGDAYDLGDGVPADFDAAVYWFRRAAEQGNVSAQGSLAWHLSTGLGGRTDDYEAFAWALRAAPSSAEAKRMVGVAYLHGRGVARDPKAASTWLQGAAAAGSPWAESDLALMYETGDGVTLNEAYALDLHRRAARRGSAVSEIALALRGVAAGTEAALPSGEQRWLVPADRFATLWSDPPANAIAAANRQWEGLSSLNEALRGDPFMQYAVGIRFLTGNGLPRDRALGAAWIERSRASFDAVAGFRQYGAAAARVEARVAGRLDDAERTRAAAIAGNLNTTLH</sequence>
<dbReference type="RefSeq" id="WP_151068381.1">
    <property type="nucleotide sequence ID" value="NZ_CABVPL010000005.1"/>
</dbReference>
<dbReference type="GeneID" id="99788345"/>
<evidence type="ECO:0000313" key="4">
    <source>
        <dbReference type="Proteomes" id="UP000494222"/>
    </source>
</evidence>
<dbReference type="AlphaFoldDB" id="A0A6H9SRE5"/>
<dbReference type="Proteomes" id="UP000430232">
    <property type="component" value="Unassembled WGS sequence"/>
</dbReference>
<keyword evidence="3" id="KW-1185">Reference proteome</keyword>
<protein>
    <submittedName>
        <fullName evidence="1">Sel1 repeat family protein</fullName>
    </submittedName>
    <submittedName>
        <fullName evidence="2">Sel1 repeat protein</fullName>
    </submittedName>
</protein>
<dbReference type="InterPro" id="IPR006597">
    <property type="entry name" value="Sel1-like"/>
</dbReference>
<dbReference type="SMART" id="SM00671">
    <property type="entry name" value="SEL1"/>
    <property type="match status" value="19"/>
</dbReference>
<reference evidence="1 3" key="1">
    <citation type="submission" date="2019-09" db="EMBL/GenBank/DDBJ databases">
        <title>Draft genome sequences of 48 bacterial type strains from the CCUG.</title>
        <authorList>
            <person name="Tunovic T."/>
            <person name="Pineiro-Iglesias B."/>
            <person name="Unosson C."/>
            <person name="Inganas E."/>
            <person name="Ohlen M."/>
            <person name="Cardew S."/>
            <person name="Jensie-Markopoulos S."/>
            <person name="Salva-Serra F."/>
            <person name="Jaen-Luchoro D."/>
            <person name="Karlsson R."/>
            <person name="Svensson-Stadler L."/>
            <person name="Chun J."/>
            <person name="Moore E."/>
        </authorList>
    </citation>
    <scope>NUCLEOTIDE SEQUENCE [LARGE SCALE GENOMIC DNA]</scope>
    <source>
        <strain evidence="1 3">CCUG 54555</strain>
    </source>
</reference>
<reference evidence="2 4" key="2">
    <citation type="submission" date="2019-09" db="EMBL/GenBank/DDBJ databases">
        <authorList>
            <person name="Depoorter E."/>
        </authorList>
    </citation>
    <scope>NUCLEOTIDE SEQUENCE [LARGE SCALE GENOMIC DNA]</scope>
    <source>
        <strain evidence="2">LMG 24064</strain>
    </source>
</reference>
<evidence type="ECO:0000313" key="2">
    <source>
        <dbReference type="EMBL" id="VWB26311.1"/>
    </source>
</evidence>
<dbReference type="PANTHER" id="PTHR11102:SF160">
    <property type="entry name" value="ERAD-ASSOCIATED E3 UBIQUITIN-PROTEIN LIGASE COMPONENT HRD3"/>
    <property type="match status" value="1"/>
</dbReference>
<name>A0A6H9SRE5_9BURK</name>
<dbReference type="OrthoDB" id="5365194at2"/>
<dbReference type="EMBL" id="CABVPL010000005">
    <property type="protein sequence ID" value="VWB26311.1"/>
    <property type="molecule type" value="Genomic_DNA"/>
</dbReference>
<dbReference type="InterPro" id="IPR050767">
    <property type="entry name" value="Sel1_AlgK"/>
</dbReference>
<evidence type="ECO:0000313" key="3">
    <source>
        <dbReference type="Proteomes" id="UP000430232"/>
    </source>
</evidence>
<evidence type="ECO:0000313" key="1">
    <source>
        <dbReference type="EMBL" id="KAB0631672.1"/>
    </source>
</evidence>
<gene>
    <name evidence="2" type="ORF">BLA24064_01082</name>
    <name evidence="1" type="ORF">F7R21_31170</name>
</gene>
<dbReference type="PANTHER" id="PTHR11102">
    <property type="entry name" value="SEL-1-LIKE PROTEIN"/>
    <property type="match status" value="1"/>
</dbReference>
<dbReference type="InterPro" id="IPR011990">
    <property type="entry name" value="TPR-like_helical_dom_sf"/>
</dbReference>
<dbReference type="Pfam" id="PF08238">
    <property type="entry name" value="Sel1"/>
    <property type="match status" value="19"/>
</dbReference>